<proteinExistence type="predicted"/>
<reference evidence="4 5" key="1">
    <citation type="submission" date="2023-07" db="EMBL/GenBank/DDBJ databases">
        <title>Genomic Encyclopedia of Type Strains, Phase IV (KMG-IV): sequencing the most valuable type-strain genomes for metagenomic binning, comparative biology and taxonomic classification.</title>
        <authorList>
            <person name="Goeker M."/>
        </authorList>
    </citation>
    <scope>NUCLEOTIDE SEQUENCE [LARGE SCALE GENOMIC DNA]</scope>
    <source>
        <strain evidence="4 5">DSM 22170</strain>
    </source>
</reference>
<gene>
    <name evidence="4" type="ORF">JOC58_000437</name>
</gene>
<dbReference type="Pfam" id="PF13439">
    <property type="entry name" value="Glyco_transf_4"/>
    <property type="match status" value="1"/>
</dbReference>
<dbReference type="RefSeq" id="WP_188774073.1">
    <property type="nucleotide sequence ID" value="NZ_BMMB01000002.1"/>
</dbReference>
<dbReference type="SUPFAM" id="SSF53756">
    <property type="entry name" value="UDP-Glycosyltransferase/glycogen phosphorylase"/>
    <property type="match status" value="1"/>
</dbReference>
<feature type="domain" description="Glycosyl transferase family 1" evidence="1">
    <location>
        <begin position="205"/>
        <end position="362"/>
    </location>
</feature>
<dbReference type="Gene3D" id="3.90.550.10">
    <property type="entry name" value="Spore Coat Polysaccharide Biosynthesis Protein SpsA, Chain A"/>
    <property type="match status" value="1"/>
</dbReference>
<evidence type="ECO:0000259" key="1">
    <source>
        <dbReference type="Pfam" id="PF00534"/>
    </source>
</evidence>
<dbReference type="Pfam" id="PF00535">
    <property type="entry name" value="Glycos_transf_2"/>
    <property type="match status" value="1"/>
</dbReference>
<feature type="domain" description="Glycosyltransferase subfamily 4-like N-terminal" evidence="3">
    <location>
        <begin position="16"/>
        <end position="194"/>
    </location>
</feature>
<dbReference type="EMBL" id="JAVDQH010000002">
    <property type="protein sequence ID" value="MDR6242553.1"/>
    <property type="molecule type" value="Genomic_DNA"/>
</dbReference>
<dbReference type="Pfam" id="PF00534">
    <property type="entry name" value="Glycos_transf_1"/>
    <property type="match status" value="1"/>
</dbReference>
<name>A0ABU1ITH4_9BACL</name>
<evidence type="ECO:0000313" key="5">
    <source>
        <dbReference type="Proteomes" id="UP001185028"/>
    </source>
</evidence>
<dbReference type="Proteomes" id="UP001185028">
    <property type="component" value="Unassembled WGS sequence"/>
</dbReference>
<sequence length="733" mass="85206">MNIWFLTSEFPPDYGGGIGMYVDNAARMMAEAGHKVKVIVRDAKETMTETVNPNLEIYRFLHMQGSVYETLGYWTALSYQYAEEVIHLINTTEEKPDIIEVQDYNAIGYYLMLKKWQHEPSLKDIPIVMHLHTPTFELDKVNQAPRFKFPNYWIGQMEKFCMVAADALLSPSQFLKDQIQHISPNNQIRVINLPYELDDYQEGYTRNFDDNTFLYFGRSEYRKGVQQMIKGAARLWDQGYEFKLKLIGGDTYFHPRARNLGEFLQERYKKYIDQGKLIFKAAIPPKDLNPEILKAKAVIIPSLYENFPYSCLTSMWLGAPMLVSKSGGQAEMVGEEQKAGLIFDWGKEGDFENKLLEYIKMDQASLISKSQHSHERIRQLCNVEANLEMRINYFKEVIAQHKLAPKEVFPTLLQVPKKPIHKEITSEKGLLSIIIPYYNLGKHLEETLDSALKNDYQNFEIIIVNDGTNDEYSLEVLNRYRHSELIRIIDIPNGGLANARNVGALESKGEYITFLDADDLIENSFYERSVKLLDSYKNVSFVYCWLQYFENSTFVWPTFNTELPYFLGANMLSAFAVVRREEFLNFGLNMDKMEYGLEDYAGWLSMVMNGCVGISIPEKLVRYRVRSDSMSRQFNPDMLLYLRDYMSHQHKELYDKHSVELFNLIDANGPGYLWNNPSLSYPPVGYTYPNATLNSTVTDPTAQKQELMRIANSKWGQRLIRIVFKLRLHRIFK</sequence>
<dbReference type="InterPro" id="IPR050834">
    <property type="entry name" value="Glycosyltransf_2"/>
</dbReference>
<dbReference type="Gene3D" id="3.40.50.2000">
    <property type="entry name" value="Glycogen Phosphorylase B"/>
    <property type="match status" value="2"/>
</dbReference>
<evidence type="ECO:0000259" key="3">
    <source>
        <dbReference type="Pfam" id="PF13439"/>
    </source>
</evidence>
<dbReference type="InterPro" id="IPR028098">
    <property type="entry name" value="Glyco_trans_4-like_N"/>
</dbReference>
<dbReference type="InterPro" id="IPR029044">
    <property type="entry name" value="Nucleotide-diphossugar_trans"/>
</dbReference>
<dbReference type="CDD" id="cd00761">
    <property type="entry name" value="Glyco_tranf_GTA_type"/>
    <property type="match status" value="1"/>
</dbReference>
<protein>
    <submittedName>
        <fullName evidence="4">Glycosyltransferase involved in cell wall biosynthesis</fullName>
    </submittedName>
</protein>
<comment type="caution">
    <text evidence="4">The sequence shown here is derived from an EMBL/GenBank/DDBJ whole genome shotgun (WGS) entry which is preliminary data.</text>
</comment>
<dbReference type="SUPFAM" id="SSF53448">
    <property type="entry name" value="Nucleotide-diphospho-sugar transferases"/>
    <property type="match status" value="1"/>
</dbReference>
<dbReference type="InterPro" id="IPR001173">
    <property type="entry name" value="Glyco_trans_2-like"/>
</dbReference>
<dbReference type="CDD" id="cd03801">
    <property type="entry name" value="GT4_PimA-like"/>
    <property type="match status" value="1"/>
</dbReference>
<organism evidence="4 5">
    <name type="scientific">Paenibacillus hunanensis</name>
    <dbReference type="NCBI Taxonomy" id="539262"/>
    <lineage>
        <taxon>Bacteria</taxon>
        <taxon>Bacillati</taxon>
        <taxon>Bacillota</taxon>
        <taxon>Bacilli</taxon>
        <taxon>Bacillales</taxon>
        <taxon>Paenibacillaceae</taxon>
        <taxon>Paenibacillus</taxon>
    </lineage>
</organism>
<dbReference type="PANTHER" id="PTHR43685">
    <property type="entry name" value="GLYCOSYLTRANSFERASE"/>
    <property type="match status" value="1"/>
</dbReference>
<evidence type="ECO:0000259" key="2">
    <source>
        <dbReference type="Pfam" id="PF00535"/>
    </source>
</evidence>
<feature type="domain" description="Glycosyltransferase 2-like" evidence="2">
    <location>
        <begin position="432"/>
        <end position="570"/>
    </location>
</feature>
<dbReference type="InterPro" id="IPR001296">
    <property type="entry name" value="Glyco_trans_1"/>
</dbReference>
<evidence type="ECO:0000313" key="4">
    <source>
        <dbReference type="EMBL" id="MDR6242553.1"/>
    </source>
</evidence>
<dbReference type="PANTHER" id="PTHR43685:SF2">
    <property type="entry name" value="GLYCOSYLTRANSFERASE 2-LIKE DOMAIN-CONTAINING PROTEIN"/>
    <property type="match status" value="1"/>
</dbReference>
<accession>A0ABU1ITH4</accession>
<keyword evidence="5" id="KW-1185">Reference proteome</keyword>